<evidence type="ECO:0000256" key="1">
    <source>
        <dbReference type="SAM" id="Phobius"/>
    </source>
</evidence>
<dbReference type="EMBL" id="LR134479">
    <property type="protein sequence ID" value="VEI21964.1"/>
    <property type="molecule type" value="Genomic_DNA"/>
</dbReference>
<feature type="transmembrane region" description="Helical" evidence="1">
    <location>
        <begin position="99"/>
        <end position="115"/>
    </location>
</feature>
<keyword evidence="1" id="KW-1133">Transmembrane helix</keyword>
<evidence type="ECO:0000313" key="3">
    <source>
        <dbReference type="Proteomes" id="UP000282386"/>
    </source>
</evidence>
<keyword evidence="1" id="KW-0472">Membrane</keyword>
<accession>A0A7Z9D5U4</accession>
<organism evidence="2 3">
    <name type="scientific">Rothia aeria</name>
    <dbReference type="NCBI Taxonomy" id="172042"/>
    <lineage>
        <taxon>Bacteria</taxon>
        <taxon>Bacillati</taxon>
        <taxon>Actinomycetota</taxon>
        <taxon>Actinomycetes</taxon>
        <taxon>Micrococcales</taxon>
        <taxon>Micrococcaceae</taxon>
        <taxon>Rothia</taxon>
    </lineage>
</organism>
<dbReference type="Proteomes" id="UP000282386">
    <property type="component" value="Chromosome"/>
</dbReference>
<keyword evidence="1" id="KW-0812">Transmembrane</keyword>
<name>A0A7Z9D5U4_9MICC</name>
<proteinExistence type="predicted"/>
<dbReference type="AlphaFoldDB" id="A0A7Z9D5U4"/>
<evidence type="ECO:0000313" key="2">
    <source>
        <dbReference type="EMBL" id="VEI21964.1"/>
    </source>
</evidence>
<protein>
    <submittedName>
        <fullName evidence="2">Uncharacterized protein</fullName>
    </submittedName>
</protein>
<gene>
    <name evidence="2" type="ORF">NCTC10207_00030</name>
</gene>
<sequence length="178" mass="21077">MRGSLLTLHWVHRFYVSRETFCENNVYRLLKRGRWRMSSTNKGRNPESFGDAFRQAARESLVKNQRERRSDIVSIAPVQLVLTALAIGMYVLWNSWLCLIPLGVVLVLMWVRYTMQRQISRDFAKLDAARTAWRKTRDRQYLEFMTENAGRILKENKALTKDARKRVQEYADYALSRL</sequence>
<reference evidence="2 3" key="1">
    <citation type="submission" date="2018-12" db="EMBL/GenBank/DDBJ databases">
        <authorList>
            <consortium name="Pathogen Informatics"/>
        </authorList>
    </citation>
    <scope>NUCLEOTIDE SEQUENCE [LARGE SCALE GENOMIC DNA]</scope>
    <source>
        <strain evidence="2 3">NCTC10207</strain>
    </source>
</reference>